<proteinExistence type="predicted"/>
<dbReference type="AlphaFoldDB" id="D9PN38"/>
<reference evidence="2" key="2">
    <citation type="journal article" date="2011" name="Microb. Ecol.">
        <title>Taxonomic and Functional Metagenomic Profiling of the Microbial Community in the Anoxic Sediment of a Sub-saline Shallow Lake (Laguna de Carrizo, Central Spain).</title>
        <authorList>
            <person name="Ferrer M."/>
            <person name="Guazzaroni M.E."/>
            <person name="Richter M."/>
            <person name="Garcia-Salamanca A."/>
            <person name="Yarza P."/>
            <person name="Suarez-Suarez A."/>
            <person name="Solano J."/>
            <person name="Alcaide M."/>
            <person name="van Dillewijn P."/>
            <person name="Molina-Henares M.A."/>
            <person name="Lopez-Cortes N."/>
            <person name="Al-Ramahi Y."/>
            <person name="Guerrero C."/>
            <person name="Acosta A."/>
            <person name="de Eugenio L.I."/>
            <person name="Martinez V."/>
            <person name="Marques S."/>
            <person name="Rojo F."/>
            <person name="Santero E."/>
            <person name="Genilloud O."/>
            <person name="Perez-Perez J."/>
            <person name="Rossello-Mora R."/>
            <person name="Ramos J.L."/>
        </authorList>
    </citation>
    <scope>NUCLEOTIDE SEQUENCE</scope>
</reference>
<evidence type="ECO:0000256" key="1">
    <source>
        <dbReference type="SAM" id="MobiDB-lite"/>
    </source>
</evidence>
<accession>D9PN38</accession>
<sequence length="79" mass="8309">MRATTDACGGRNVSAADRPQADLFGEDLIGPASSACVAGTGPGVNAPARRGRRRTAHDQRERPNGEPLQVAIDRLDEDP</sequence>
<reference evidence="2" key="1">
    <citation type="submission" date="2010-07" db="EMBL/GenBank/DDBJ databases">
        <authorList>
            <consortium name="CONSOLIDER consortium CSD2007-00005"/>
            <person name="Guazzaroni M.-E."/>
            <person name="Richter M."/>
            <person name="Garcia-Salamanca A."/>
            <person name="Yarza P."/>
            <person name="Ferrer M."/>
        </authorList>
    </citation>
    <scope>NUCLEOTIDE SEQUENCE</scope>
</reference>
<protein>
    <submittedName>
        <fullName evidence="2">Uncharacterized protein</fullName>
    </submittedName>
</protein>
<evidence type="ECO:0000313" key="2">
    <source>
        <dbReference type="EMBL" id="EFK95026.1"/>
    </source>
</evidence>
<comment type="caution">
    <text evidence="2">The sequence shown here is derived from an EMBL/GenBank/DDBJ whole genome shotgun (WGS) entry which is preliminary data.</text>
</comment>
<dbReference type="EMBL" id="ADZX01000915">
    <property type="protein sequence ID" value="EFK95026.1"/>
    <property type="molecule type" value="Genomic_DNA"/>
</dbReference>
<name>D9PN38_9ZZZZ</name>
<feature type="non-terminal residue" evidence="2">
    <location>
        <position position="79"/>
    </location>
</feature>
<organism evidence="2">
    <name type="scientific">sediment metagenome</name>
    <dbReference type="NCBI Taxonomy" id="749907"/>
    <lineage>
        <taxon>unclassified sequences</taxon>
        <taxon>metagenomes</taxon>
        <taxon>ecological metagenomes</taxon>
    </lineage>
</organism>
<feature type="region of interest" description="Disordered" evidence="1">
    <location>
        <begin position="38"/>
        <end position="79"/>
    </location>
</feature>
<gene>
    <name evidence="2" type="ORF">LDC_2967</name>
</gene>